<evidence type="ECO:0000313" key="2">
    <source>
        <dbReference type="EMBL" id="MEQ2267208.1"/>
    </source>
</evidence>
<dbReference type="InterPro" id="IPR011993">
    <property type="entry name" value="PH-like_dom_sf"/>
</dbReference>
<name>A0ABV0WEJ8_9TELE</name>
<dbReference type="PANTHER" id="PTHR23319:SF8">
    <property type="entry name" value="PROTEIN ASTER-A"/>
    <property type="match status" value="1"/>
</dbReference>
<dbReference type="EMBL" id="JAHRIM010041559">
    <property type="protein sequence ID" value="MEQ2267208.1"/>
    <property type="molecule type" value="Genomic_DNA"/>
</dbReference>
<organism evidence="2 3">
    <name type="scientific">Xenotaenia resolanae</name>
    <dbReference type="NCBI Taxonomy" id="208358"/>
    <lineage>
        <taxon>Eukaryota</taxon>
        <taxon>Metazoa</taxon>
        <taxon>Chordata</taxon>
        <taxon>Craniata</taxon>
        <taxon>Vertebrata</taxon>
        <taxon>Euteleostomi</taxon>
        <taxon>Actinopterygii</taxon>
        <taxon>Neopterygii</taxon>
        <taxon>Teleostei</taxon>
        <taxon>Neoteleostei</taxon>
        <taxon>Acanthomorphata</taxon>
        <taxon>Ovalentaria</taxon>
        <taxon>Atherinomorphae</taxon>
        <taxon>Cyprinodontiformes</taxon>
        <taxon>Goodeidae</taxon>
        <taxon>Xenotaenia</taxon>
    </lineage>
</organism>
<proteinExistence type="predicted"/>
<evidence type="ECO:0000259" key="1">
    <source>
        <dbReference type="Pfam" id="PF02893"/>
    </source>
</evidence>
<dbReference type="Proteomes" id="UP001444071">
    <property type="component" value="Unassembled WGS sequence"/>
</dbReference>
<dbReference type="Pfam" id="PF02893">
    <property type="entry name" value="GRAM"/>
    <property type="match status" value="1"/>
</dbReference>
<dbReference type="PANTHER" id="PTHR23319">
    <property type="entry name" value="GRAM DOMAIN CONTAINING 1B, ISOFORM E"/>
    <property type="match status" value="1"/>
</dbReference>
<keyword evidence="3" id="KW-1185">Reference proteome</keyword>
<dbReference type="InterPro" id="IPR004182">
    <property type="entry name" value="GRAM"/>
</dbReference>
<evidence type="ECO:0000313" key="3">
    <source>
        <dbReference type="Proteomes" id="UP001444071"/>
    </source>
</evidence>
<feature type="domain" description="GRAM" evidence="1">
    <location>
        <begin position="2"/>
        <end position="55"/>
    </location>
</feature>
<dbReference type="InterPro" id="IPR051482">
    <property type="entry name" value="Cholesterol_transport"/>
</dbReference>
<comment type="caution">
    <text evidence="2">The sequence shown here is derived from an EMBL/GenBank/DDBJ whole genome shotgun (WGS) entry which is preliminary data.</text>
</comment>
<reference evidence="2 3" key="1">
    <citation type="submission" date="2021-06" db="EMBL/GenBank/DDBJ databases">
        <authorList>
            <person name="Palmer J.M."/>
        </authorList>
    </citation>
    <scope>NUCLEOTIDE SEQUENCE [LARGE SCALE GENOMIC DNA]</scope>
    <source>
        <strain evidence="2 3">XR_2019</strain>
        <tissue evidence="2">Muscle</tissue>
    </source>
</reference>
<gene>
    <name evidence="2" type="primary">GRAMD1A</name>
    <name evidence="2" type="ORF">XENORESO_003056</name>
</gene>
<protein>
    <submittedName>
        <fullName evidence="2">Protein Aster-A</fullName>
    </submittedName>
</protein>
<feature type="non-terminal residue" evidence="2">
    <location>
        <position position="1"/>
    </location>
</feature>
<accession>A0ABV0WEJ8</accession>
<dbReference type="Gene3D" id="2.30.29.30">
    <property type="entry name" value="Pleckstrin-homology domain (PH domain)/Phosphotyrosine-binding domain (PTB)"/>
    <property type="match status" value="1"/>
</dbReference>
<sequence length="80" mass="9193">ITIQLKDVTSMTKEKTAKLIPNAIQISTENDKHFFTSFGARERSFMMIFRLWQNALLDKVRPPHPLPGRLALQLLVNVSE</sequence>